<dbReference type="Proteomes" id="UP000228896">
    <property type="component" value="Unassembled WGS sequence"/>
</dbReference>
<feature type="compositionally biased region" description="Acidic residues" evidence="1">
    <location>
        <begin position="540"/>
        <end position="566"/>
    </location>
</feature>
<comment type="caution">
    <text evidence="4">The sequence shown here is derived from an EMBL/GenBank/DDBJ whole genome shotgun (WGS) entry which is preliminary data.</text>
</comment>
<dbReference type="AlphaFoldDB" id="A0A2M7DKQ7"/>
<evidence type="ECO:0000256" key="2">
    <source>
        <dbReference type="SAM" id="SignalP"/>
    </source>
</evidence>
<sequence length="583" mass="63858">MKKKLLFSFLILALAFSAFAWAPAASADGQVCGMDNVTYSSAQAAAAAGVDVSYEFACAAVTDESKLYEAKTDIHFVGQLIEIGSTDLPTTIIVSDNKTDQHYTVNVTDKTVLGQRKDQYTKLSDWIPGDQIRVIGVKNENTDTVDATILVDLSIQVNVNRAVNGWITKISSSTNEITYQWANKEYTFQYDGNTKFVAGLKNPAGVADLKINDRIRGRMLFRINELPLAKIVVVLRRGESLFMKIRTFRPNATLVRLDSTIVPTTMQVRIDKTPGLLGNDVNNLIGAEGALTTVNITEDTVLVRKYFGKTTLDEFSIGDKLLIVGRVNDDGTVDAKVLKNNTIWKVSTQGVAGVVTEVNTEKSFITINWTAYKHITRDELKDKLKESDEAVSAQLLAKVNLRDALKEKIKNILPEKVGNFLRSVQFKKVTIDRIKHPDVKIGDLIKRLPVKKAKVSITKDTKIIVGTNNNATIADIKVGDKVRIRGTFNTNTSIVTAETIVVVNSLPEIEEPLTASLDDVNEVVGAITTDDFDNSLAADTETDTEEVIEDSDGDNASDGPADDSNDSIEKNTATSTEENSISN</sequence>
<dbReference type="EMBL" id="PETS01000138">
    <property type="protein sequence ID" value="PIV50321.1"/>
    <property type="molecule type" value="Genomic_DNA"/>
</dbReference>
<organism evidence="4 5">
    <name type="scientific">Candidatus Falkowbacteria bacterium CG02_land_8_20_14_3_00_36_14</name>
    <dbReference type="NCBI Taxonomy" id="1974560"/>
    <lineage>
        <taxon>Bacteria</taxon>
        <taxon>Candidatus Falkowiibacteriota</taxon>
    </lineage>
</organism>
<dbReference type="Pfam" id="PF18914">
    <property type="entry name" value="DUF5666"/>
    <property type="match status" value="1"/>
</dbReference>
<proteinExistence type="predicted"/>
<keyword evidence="2" id="KW-0732">Signal</keyword>
<reference evidence="5" key="1">
    <citation type="submission" date="2017-09" db="EMBL/GenBank/DDBJ databases">
        <title>Depth-based differentiation of microbial function through sediment-hosted aquifers and enrichment of novel symbionts in the deep terrestrial subsurface.</title>
        <authorList>
            <person name="Probst A.J."/>
            <person name="Ladd B."/>
            <person name="Jarett J.K."/>
            <person name="Geller-Mcgrath D.E."/>
            <person name="Sieber C.M.K."/>
            <person name="Emerson J.B."/>
            <person name="Anantharaman K."/>
            <person name="Thomas B.C."/>
            <person name="Malmstrom R."/>
            <person name="Stieglmeier M."/>
            <person name="Klingl A."/>
            <person name="Woyke T."/>
            <person name="Ryan C.M."/>
            <person name="Banfield J.F."/>
        </authorList>
    </citation>
    <scope>NUCLEOTIDE SEQUENCE [LARGE SCALE GENOMIC DNA]</scope>
</reference>
<protein>
    <recommendedName>
        <fullName evidence="3">DUF5666 domain-containing protein</fullName>
    </recommendedName>
</protein>
<name>A0A2M7DKQ7_9BACT</name>
<feature type="region of interest" description="Disordered" evidence="1">
    <location>
        <begin position="532"/>
        <end position="583"/>
    </location>
</feature>
<dbReference type="InterPro" id="IPR043724">
    <property type="entry name" value="DUF5666"/>
</dbReference>
<gene>
    <name evidence="4" type="ORF">COS18_05375</name>
</gene>
<accession>A0A2M7DKQ7</accession>
<feature type="chain" id="PRO_5014760047" description="DUF5666 domain-containing protein" evidence="2">
    <location>
        <begin position="21"/>
        <end position="583"/>
    </location>
</feature>
<evidence type="ECO:0000256" key="1">
    <source>
        <dbReference type="SAM" id="MobiDB-lite"/>
    </source>
</evidence>
<feature type="signal peptide" evidence="2">
    <location>
        <begin position="1"/>
        <end position="20"/>
    </location>
</feature>
<feature type="domain" description="DUF5666" evidence="3">
    <location>
        <begin position="447"/>
        <end position="495"/>
    </location>
</feature>
<evidence type="ECO:0000313" key="4">
    <source>
        <dbReference type="EMBL" id="PIV50321.1"/>
    </source>
</evidence>
<evidence type="ECO:0000313" key="5">
    <source>
        <dbReference type="Proteomes" id="UP000228896"/>
    </source>
</evidence>
<feature type="compositionally biased region" description="Polar residues" evidence="1">
    <location>
        <begin position="570"/>
        <end position="583"/>
    </location>
</feature>
<evidence type="ECO:0000259" key="3">
    <source>
        <dbReference type="Pfam" id="PF18914"/>
    </source>
</evidence>